<protein>
    <submittedName>
        <fullName evidence="2">Uncharacterized protein</fullName>
    </submittedName>
</protein>
<feature type="region of interest" description="Disordered" evidence="1">
    <location>
        <begin position="119"/>
        <end position="151"/>
    </location>
</feature>
<dbReference type="Gramene" id="KOM54489">
    <property type="protein sequence ID" value="KOM54489"/>
    <property type="gene ID" value="LR48_Vigan10g038100"/>
</dbReference>
<feature type="compositionally biased region" description="Polar residues" evidence="1">
    <location>
        <begin position="138"/>
        <end position="151"/>
    </location>
</feature>
<accession>A0A0L9VIH9</accession>
<dbReference type="EMBL" id="CM003380">
    <property type="protein sequence ID" value="KOM54489.1"/>
    <property type="molecule type" value="Genomic_DNA"/>
</dbReference>
<sequence>MTERPRLSIQVDHQDRAARQGRSSRPTDRVSIVTDTLLGGRHKRPSQVDIPGSVILLGGHHKRPPQVQILGRSSCWPAVSSVPPRLTFLGRLSCWVAATSVPPRFTSLVGHPVGRPFRPSLPRLTSSAGHPADRPSRPSFTMSTTRLNTNDSLNPLMKIKEDDRPAWSGKQCLTYENDRPPAGEKASARSIAASSRVRQPAFTVRDHPPVFDKQVVVPYGSPHIRTILAHSILPYSPSMVVFPGRSPSSQDVCPWSST</sequence>
<evidence type="ECO:0000313" key="3">
    <source>
        <dbReference type="Proteomes" id="UP000053144"/>
    </source>
</evidence>
<name>A0A0L9VIH9_PHAAN</name>
<evidence type="ECO:0000256" key="1">
    <source>
        <dbReference type="SAM" id="MobiDB-lite"/>
    </source>
</evidence>
<dbReference type="Proteomes" id="UP000053144">
    <property type="component" value="Chromosome 10"/>
</dbReference>
<evidence type="ECO:0000313" key="2">
    <source>
        <dbReference type="EMBL" id="KOM54489.1"/>
    </source>
</evidence>
<gene>
    <name evidence="2" type="ORF">LR48_Vigan10g038100</name>
</gene>
<feature type="compositionally biased region" description="Basic and acidic residues" evidence="1">
    <location>
        <begin position="1"/>
        <end position="18"/>
    </location>
</feature>
<feature type="region of interest" description="Disordered" evidence="1">
    <location>
        <begin position="1"/>
        <end position="28"/>
    </location>
</feature>
<proteinExistence type="predicted"/>
<reference evidence="3" key="1">
    <citation type="journal article" date="2015" name="Proc. Natl. Acad. Sci. U.S.A.">
        <title>Genome sequencing of adzuki bean (Vigna angularis) provides insight into high starch and low fat accumulation and domestication.</title>
        <authorList>
            <person name="Yang K."/>
            <person name="Tian Z."/>
            <person name="Chen C."/>
            <person name="Luo L."/>
            <person name="Zhao B."/>
            <person name="Wang Z."/>
            <person name="Yu L."/>
            <person name="Li Y."/>
            <person name="Sun Y."/>
            <person name="Li W."/>
            <person name="Chen Y."/>
            <person name="Li Y."/>
            <person name="Zhang Y."/>
            <person name="Ai D."/>
            <person name="Zhao J."/>
            <person name="Shang C."/>
            <person name="Ma Y."/>
            <person name="Wu B."/>
            <person name="Wang M."/>
            <person name="Gao L."/>
            <person name="Sun D."/>
            <person name="Zhang P."/>
            <person name="Guo F."/>
            <person name="Wang W."/>
            <person name="Li Y."/>
            <person name="Wang J."/>
            <person name="Varshney R.K."/>
            <person name="Wang J."/>
            <person name="Ling H.Q."/>
            <person name="Wan P."/>
        </authorList>
    </citation>
    <scope>NUCLEOTIDE SEQUENCE</scope>
    <source>
        <strain evidence="3">cv. Jingnong 6</strain>
    </source>
</reference>
<dbReference type="AlphaFoldDB" id="A0A0L9VIH9"/>
<organism evidence="2 3">
    <name type="scientific">Phaseolus angularis</name>
    <name type="common">Azuki bean</name>
    <name type="synonym">Vigna angularis</name>
    <dbReference type="NCBI Taxonomy" id="3914"/>
    <lineage>
        <taxon>Eukaryota</taxon>
        <taxon>Viridiplantae</taxon>
        <taxon>Streptophyta</taxon>
        <taxon>Embryophyta</taxon>
        <taxon>Tracheophyta</taxon>
        <taxon>Spermatophyta</taxon>
        <taxon>Magnoliopsida</taxon>
        <taxon>eudicotyledons</taxon>
        <taxon>Gunneridae</taxon>
        <taxon>Pentapetalae</taxon>
        <taxon>rosids</taxon>
        <taxon>fabids</taxon>
        <taxon>Fabales</taxon>
        <taxon>Fabaceae</taxon>
        <taxon>Papilionoideae</taxon>
        <taxon>50 kb inversion clade</taxon>
        <taxon>NPAAA clade</taxon>
        <taxon>indigoferoid/millettioid clade</taxon>
        <taxon>Phaseoleae</taxon>
        <taxon>Vigna</taxon>
    </lineage>
</organism>